<comment type="caution">
    <text evidence="6">The sequence shown here is derived from an EMBL/GenBank/DDBJ whole genome shotgun (WGS) entry which is preliminary data.</text>
</comment>
<gene>
    <name evidence="6" type="ORF">DFR39_102456</name>
</gene>
<evidence type="ECO:0000313" key="6">
    <source>
        <dbReference type="EMBL" id="TDP12068.1"/>
    </source>
</evidence>
<evidence type="ECO:0000259" key="5">
    <source>
        <dbReference type="PROSITE" id="PS50931"/>
    </source>
</evidence>
<dbReference type="PROSITE" id="PS50931">
    <property type="entry name" value="HTH_LYSR"/>
    <property type="match status" value="1"/>
</dbReference>
<dbReference type="Pfam" id="PF03466">
    <property type="entry name" value="LysR_substrate"/>
    <property type="match status" value="1"/>
</dbReference>
<accession>A0A4R6N9J7</accession>
<dbReference type="Gene3D" id="1.10.10.10">
    <property type="entry name" value="Winged helix-like DNA-binding domain superfamily/Winged helix DNA-binding domain"/>
    <property type="match status" value="1"/>
</dbReference>
<keyword evidence="4" id="KW-0804">Transcription</keyword>
<feature type="domain" description="HTH lysR-type" evidence="5">
    <location>
        <begin position="10"/>
        <end position="67"/>
    </location>
</feature>
<keyword evidence="7" id="KW-1185">Reference proteome</keyword>
<dbReference type="PANTHER" id="PTHR30126">
    <property type="entry name" value="HTH-TYPE TRANSCRIPTIONAL REGULATOR"/>
    <property type="match status" value="1"/>
</dbReference>
<dbReference type="GO" id="GO:0003700">
    <property type="term" value="F:DNA-binding transcription factor activity"/>
    <property type="evidence" value="ECO:0007669"/>
    <property type="project" value="InterPro"/>
</dbReference>
<proteinExistence type="inferred from homology"/>
<sequence length="323" mass="35218">MSQTDKRRVLTPEALAMMDSIARTGSFAAAAREMGKVPSALTYSVRQLEEALDVLLFDRRSRQAELTAAGRELLIEGRRLLQEMDAVTNRVRRVATGWESELTIAIDDAVARRALFDLMERFYQLDPGDGAPAGPPTRLKLRVEVLSGTWEALLSGQADLAVGTSAQPPGNSVFCELLGDMEMVFCVAPHHALARHEGVLSAADIAQHRIIAVADSARSLAPMTVGVLPGQEVLTVPSMSSKLEGLLRGLGCGSLPASMVRRHLEAGRLVAPPTYRDKRIVPLHYAWRNTGQPPGKALAWWLEQLQSAKTREALVHQHEGLLL</sequence>
<evidence type="ECO:0000256" key="1">
    <source>
        <dbReference type="ARBA" id="ARBA00009437"/>
    </source>
</evidence>
<evidence type="ECO:0000313" key="7">
    <source>
        <dbReference type="Proteomes" id="UP000295357"/>
    </source>
</evidence>
<dbReference type="InterPro" id="IPR000847">
    <property type="entry name" value="LysR_HTH_N"/>
</dbReference>
<name>A0A4R6N9J7_9BURK</name>
<evidence type="ECO:0000256" key="3">
    <source>
        <dbReference type="ARBA" id="ARBA00023125"/>
    </source>
</evidence>
<dbReference type="GO" id="GO:0000976">
    <property type="term" value="F:transcription cis-regulatory region binding"/>
    <property type="evidence" value="ECO:0007669"/>
    <property type="project" value="TreeGrafter"/>
</dbReference>
<protein>
    <submittedName>
        <fullName evidence="6">DNA-binding transcriptional LysR family regulator</fullName>
    </submittedName>
</protein>
<keyword evidence="3 6" id="KW-0238">DNA-binding</keyword>
<dbReference type="Proteomes" id="UP000295357">
    <property type="component" value="Unassembled WGS sequence"/>
</dbReference>
<dbReference type="Gene3D" id="3.40.190.290">
    <property type="match status" value="1"/>
</dbReference>
<dbReference type="InterPro" id="IPR005119">
    <property type="entry name" value="LysR_subst-bd"/>
</dbReference>
<evidence type="ECO:0000256" key="4">
    <source>
        <dbReference type="ARBA" id="ARBA00023163"/>
    </source>
</evidence>
<dbReference type="OrthoDB" id="5293066at2"/>
<dbReference type="RefSeq" id="WP_133602817.1">
    <property type="nucleotide sequence ID" value="NZ_JAUFPJ010000002.1"/>
</dbReference>
<dbReference type="SUPFAM" id="SSF46785">
    <property type="entry name" value="Winged helix' DNA-binding domain"/>
    <property type="match status" value="1"/>
</dbReference>
<reference evidence="6 7" key="1">
    <citation type="submission" date="2019-03" db="EMBL/GenBank/DDBJ databases">
        <title>Genomic Encyclopedia of Type Strains, Phase IV (KMG-IV): sequencing the most valuable type-strain genomes for metagenomic binning, comparative biology and taxonomic classification.</title>
        <authorList>
            <person name="Goeker M."/>
        </authorList>
    </citation>
    <scope>NUCLEOTIDE SEQUENCE [LARGE SCALE GENOMIC DNA]</scope>
    <source>
        <strain evidence="6 7">DSM 25082</strain>
    </source>
</reference>
<keyword evidence="2" id="KW-0805">Transcription regulation</keyword>
<comment type="similarity">
    <text evidence="1">Belongs to the LysR transcriptional regulatory family.</text>
</comment>
<organism evidence="6 7">
    <name type="scientific">Roseateles asaccharophilus</name>
    <dbReference type="NCBI Taxonomy" id="582607"/>
    <lineage>
        <taxon>Bacteria</taxon>
        <taxon>Pseudomonadati</taxon>
        <taxon>Pseudomonadota</taxon>
        <taxon>Betaproteobacteria</taxon>
        <taxon>Burkholderiales</taxon>
        <taxon>Sphaerotilaceae</taxon>
        <taxon>Roseateles</taxon>
    </lineage>
</organism>
<dbReference type="InterPro" id="IPR036388">
    <property type="entry name" value="WH-like_DNA-bd_sf"/>
</dbReference>
<dbReference type="AlphaFoldDB" id="A0A4R6N9J7"/>
<dbReference type="InterPro" id="IPR036390">
    <property type="entry name" value="WH_DNA-bd_sf"/>
</dbReference>
<dbReference type="EMBL" id="SNXE01000002">
    <property type="protein sequence ID" value="TDP12068.1"/>
    <property type="molecule type" value="Genomic_DNA"/>
</dbReference>
<dbReference type="Pfam" id="PF00126">
    <property type="entry name" value="HTH_1"/>
    <property type="match status" value="1"/>
</dbReference>
<dbReference type="SUPFAM" id="SSF53850">
    <property type="entry name" value="Periplasmic binding protein-like II"/>
    <property type="match status" value="1"/>
</dbReference>
<dbReference type="PANTHER" id="PTHR30126:SF4">
    <property type="entry name" value="LYSR FAMILY TRANSCRIPTIONAL REGULATOR"/>
    <property type="match status" value="1"/>
</dbReference>
<evidence type="ECO:0000256" key="2">
    <source>
        <dbReference type="ARBA" id="ARBA00023015"/>
    </source>
</evidence>